<keyword evidence="4" id="KW-1185">Reference proteome</keyword>
<reference evidence="3 4" key="1">
    <citation type="journal article" date="2010" name="J. Bacteriol.">
        <title>Genome sequence of Lentisphaera araneosa HTCC2155T, the type species of the order Lentisphaerales in the phylum Lentisphaerae.</title>
        <authorList>
            <person name="Thrash J.C."/>
            <person name="Cho J.C."/>
            <person name="Vergin K.L."/>
            <person name="Morris R.M."/>
            <person name="Giovannoni S.J."/>
        </authorList>
    </citation>
    <scope>NUCLEOTIDE SEQUENCE [LARGE SCALE GENOMIC DNA]</scope>
    <source>
        <strain evidence="3 4">HTCC2155</strain>
    </source>
</reference>
<dbReference type="AlphaFoldDB" id="A6DSF7"/>
<name>A6DSF7_9BACT</name>
<feature type="chain" id="PRO_5002691406" description="3-keto-alpha-glucoside-1,2-lyase/3-keto-2-hydroxy-glucal hydratase domain-containing protein" evidence="1">
    <location>
        <begin position="18"/>
        <end position="223"/>
    </location>
</feature>
<evidence type="ECO:0000313" key="3">
    <source>
        <dbReference type="EMBL" id="EDM25402.1"/>
    </source>
</evidence>
<evidence type="ECO:0000313" key="4">
    <source>
        <dbReference type="Proteomes" id="UP000004947"/>
    </source>
</evidence>
<dbReference type="OrthoDB" id="9780017at2"/>
<dbReference type="Pfam" id="PF06439">
    <property type="entry name" value="3keto-disac_hyd"/>
    <property type="match status" value="1"/>
</dbReference>
<dbReference type="RefSeq" id="WP_007280766.1">
    <property type="nucleotide sequence ID" value="NZ_ABCK01000030.1"/>
</dbReference>
<dbReference type="GO" id="GO:0016787">
    <property type="term" value="F:hydrolase activity"/>
    <property type="evidence" value="ECO:0007669"/>
    <property type="project" value="InterPro"/>
</dbReference>
<dbReference type="STRING" id="313628.LNTAR_09721"/>
<evidence type="ECO:0000259" key="2">
    <source>
        <dbReference type="Pfam" id="PF06439"/>
    </source>
</evidence>
<dbReference type="Gene3D" id="2.60.120.560">
    <property type="entry name" value="Exo-inulinase, domain 1"/>
    <property type="match status" value="1"/>
</dbReference>
<organism evidence="3 4">
    <name type="scientific">Lentisphaera araneosa HTCC2155</name>
    <dbReference type="NCBI Taxonomy" id="313628"/>
    <lineage>
        <taxon>Bacteria</taxon>
        <taxon>Pseudomonadati</taxon>
        <taxon>Lentisphaerota</taxon>
        <taxon>Lentisphaeria</taxon>
        <taxon>Lentisphaerales</taxon>
        <taxon>Lentisphaeraceae</taxon>
        <taxon>Lentisphaera</taxon>
    </lineage>
</organism>
<evidence type="ECO:0000256" key="1">
    <source>
        <dbReference type="SAM" id="SignalP"/>
    </source>
</evidence>
<gene>
    <name evidence="3" type="ORF">LNTAR_09721</name>
</gene>
<sequence>MKLLFIICLSLITNLMASDNNNWVELFNGKNLDGWTEKTKEGSFRVEDGAIIGTAKDGMGTTFLCSNNNYGDFELEFETKLIDNKLNSGVQIRSRLQEPDGKQKHPAVYGPQVEVTGRNFEKNQSGYIYGQAWKTWLTPKEDKKAHQFFKDGEWNHFRVLAKGNQITTWLNGNKIVTTTVPAKRQQSNPSGFIALQVHGIKKGTGPFQVAWKNIKVKELSSAQ</sequence>
<dbReference type="Proteomes" id="UP000004947">
    <property type="component" value="Unassembled WGS sequence"/>
</dbReference>
<protein>
    <recommendedName>
        <fullName evidence="2">3-keto-alpha-glucoside-1,2-lyase/3-keto-2-hydroxy-glucal hydratase domain-containing protein</fullName>
    </recommendedName>
</protein>
<dbReference type="InterPro" id="IPR010496">
    <property type="entry name" value="AL/BT2_dom"/>
</dbReference>
<proteinExistence type="predicted"/>
<comment type="caution">
    <text evidence="3">The sequence shown here is derived from an EMBL/GenBank/DDBJ whole genome shotgun (WGS) entry which is preliminary data.</text>
</comment>
<accession>A6DSF7</accession>
<keyword evidence="1" id="KW-0732">Signal</keyword>
<feature type="signal peptide" evidence="1">
    <location>
        <begin position="1"/>
        <end position="17"/>
    </location>
</feature>
<dbReference type="eggNOG" id="COG3828">
    <property type="taxonomic scope" value="Bacteria"/>
</dbReference>
<dbReference type="EMBL" id="ABCK01000030">
    <property type="protein sequence ID" value="EDM25402.1"/>
    <property type="molecule type" value="Genomic_DNA"/>
</dbReference>
<feature type="domain" description="3-keto-alpha-glucoside-1,2-lyase/3-keto-2-hydroxy-glucal hydratase" evidence="2">
    <location>
        <begin position="23"/>
        <end position="217"/>
    </location>
</feature>